<name>A0A8W8LAR5_MAGGI</name>
<accession>A0A8W8LAR5</accession>
<organism evidence="2 3">
    <name type="scientific">Magallana gigas</name>
    <name type="common">Pacific oyster</name>
    <name type="synonym">Crassostrea gigas</name>
    <dbReference type="NCBI Taxonomy" id="29159"/>
    <lineage>
        <taxon>Eukaryota</taxon>
        <taxon>Metazoa</taxon>
        <taxon>Spiralia</taxon>
        <taxon>Lophotrochozoa</taxon>
        <taxon>Mollusca</taxon>
        <taxon>Bivalvia</taxon>
        <taxon>Autobranchia</taxon>
        <taxon>Pteriomorphia</taxon>
        <taxon>Ostreida</taxon>
        <taxon>Ostreoidea</taxon>
        <taxon>Ostreidae</taxon>
        <taxon>Magallana</taxon>
    </lineage>
</organism>
<dbReference type="Proteomes" id="UP000005408">
    <property type="component" value="Unassembled WGS sequence"/>
</dbReference>
<feature type="signal peptide" evidence="1">
    <location>
        <begin position="1"/>
        <end position="23"/>
    </location>
</feature>
<dbReference type="EnsemblMetazoa" id="G27297.2">
    <property type="protein sequence ID" value="G27297.2:cds"/>
    <property type="gene ID" value="G27297"/>
</dbReference>
<protein>
    <recommendedName>
        <fullName evidence="4">WAP domain-containing protein</fullName>
    </recommendedName>
</protein>
<dbReference type="EnsemblMetazoa" id="G27297.1">
    <property type="protein sequence ID" value="G27297.1:cds"/>
    <property type="gene ID" value="G27297"/>
</dbReference>
<evidence type="ECO:0000313" key="2">
    <source>
        <dbReference type="EnsemblMetazoa" id="G27297.2:cds"/>
    </source>
</evidence>
<dbReference type="AlphaFoldDB" id="A0A8W8LAR5"/>
<reference evidence="2" key="1">
    <citation type="submission" date="2022-08" db="UniProtKB">
        <authorList>
            <consortium name="EnsemblMetazoa"/>
        </authorList>
    </citation>
    <scope>IDENTIFICATION</scope>
    <source>
        <strain evidence="2">05x7-T-G4-1.051#20</strain>
    </source>
</reference>
<sequence length="123" mass="13716">MKLFKTLLGLILVSYLLILETDAMSLADRGRKLMEFPGICMDCGYFVPNMHCDLTVPCTKDTCRKECIDDGPQVTGSRPTECDSQQNTDPDTYKCWWDSACAANERCCITDTGSYCSSLAVLF</sequence>
<keyword evidence="3" id="KW-1185">Reference proteome</keyword>
<keyword evidence="1" id="KW-0732">Signal</keyword>
<evidence type="ECO:0000256" key="1">
    <source>
        <dbReference type="SAM" id="SignalP"/>
    </source>
</evidence>
<evidence type="ECO:0000313" key="3">
    <source>
        <dbReference type="Proteomes" id="UP000005408"/>
    </source>
</evidence>
<evidence type="ECO:0008006" key="4">
    <source>
        <dbReference type="Google" id="ProtNLM"/>
    </source>
</evidence>
<feature type="chain" id="PRO_5042431584" description="WAP domain-containing protein" evidence="1">
    <location>
        <begin position="24"/>
        <end position="123"/>
    </location>
</feature>
<proteinExistence type="predicted"/>